<organism evidence="3 4">
    <name type="scientific">Gossypium hirsutum</name>
    <name type="common">Upland cotton</name>
    <name type="synonym">Gossypium mexicanum</name>
    <dbReference type="NCBI Taxonomy" id="3635"/>
    <lineage>
        <taxon>Eukaryota</taxon>
        <taxon>Viridiplantae</taxon>
        <taxon>Streptophyta</taxon>
        <taxon>Embryophyta</taxon>
        <taxon>Tracheophyta</taxon>
        <taxon>Spermatophyta</taxon>
        <taxon>Magnoliopsida</taxon>
        <taxon>eudicotyledons</taxon>
        <taxon>Gunneridae</taxon>
        <taxon>Pentapetalae</taxon>
        <taxon>rosids</taxon>
        <taxon>malvids</taxon>
        <taxon>Malvales</taxon>
        <taxon>Malvaceae</taxon>
        <taxon>Malvoideae</taxon>
        <taxon>Gossypium</taxon>
    </lineage>
</organism>
<dbReference type="OrthoDB" id="913103at2759"/>
<dbReference type="Pfam" id="PF24626">
    <property type="entry name" value="SH3_Tf2-1"/>
    <property type="match status" value="1"/>
</dbReference>
<dbReference type="Proteomes" id="UP000818029">
    <property type="component" value="Chromosome A11"/>
</dbReference>
<dbReference type="KEGG" id="ghi:107960375"/>
<gene>
    <name evidence="4" type="primary">LOC107960375</name>
</gene>
<dbReference type="GeneID" id="107960375"/>
<evidence type="ECO:0000259" key="2">
    <source>
        <dbReference type="Pfam" id="PF24626"/>
    </source>
</evidence>
<sequence>MDETLGAHLRQLENGETSDFGINSEGVLCFRGRICIPKDDDLRQSILREAHGSLYAMHPGGNKMYQNLRELYWWPGLKREVMEFVSKCLVSQKVEAENQLPSGLLQLVKIPLWKCRTPTCWMELDERRVLGIELVADTENKVKLIRDRLKEASDRQKLYAGLKRHEIEYAVGDLVFLKVSLWKKVLRFGRKRKLSPRFIRPYRVVRRIGPVGYQL</sequence>
<dbReference type="RefSeq" id="XP_016752202.1">
    <property type="nucleotide sequence ID" value="XM_016896713.1"/>
</dbReference>
<dbReference type="InterPro" id="IPR041588">
    <property type="entry name" value="Integrase_H2C2"/>
</dbReference>
<dbReference type="PANTHER" id="PTHR45835:SF99">
    <property type="entry name" value="CHROMO DOMAIN-CONTAINING PROTEIN-RELATED"/>
    <property type="match status" value="1"/>
</dbReference>
<feature type="domain" description="Tf2-1-like SH3-like" evidence="2">
    <location>
        <begin position="172"/>
        <end position="215"/>
    </location>
</feature>
<reference evidence="3" key="1">
    <citation type="journal article" date="2020" name="Nat. Genet.">
        <title>Genomic diversifications of five Gossypium allopolyploid species and their impact on cotton improvement.</title>
        <authorList>
            <person name="Chen Z.J."/>
            <person name="Sreedasyam A."/>
            <person name="Ando A."/>
            <person name="Song Q."/>
            <person name="De Santiago L.M."/>
            <person name="Hulse-Kemp A.M."/>
            <person name="Ding M."/>
            <person name="Ye W."/>
            <person name="Kirkbride R.C."/>
            <person name="Jenkins J."/>
            <person name="Plott C."/>
            <person name="Lovell J."/>
            <person name="Lin Y.M."/>
            <person name="Vaughn R."/>
            <person name="Liu B."/>
            <person name="Simpson S."/>
            <person name="Scheffler B.E."/>
            <person name="Wen L."/>
            <person name="Saski C.A."/>
            <person name="Grover C.E."/>
            <person name="Hu G."/>
            <person name="Conover J.L."/>
            <person name="Carlson J.W."/>
            <person name="Shu S."/>
            <person name="Boston L.B."/>
            <person name="Williams M."/>
            <person name="Peterson D.G."/>
            <person name="McGee K."/>
            <person name="Jones D.C."/>
            <person name="Wendel J.F."/>
            <person name="Stelly D.M."/>
            <person name="Grimwood J."/>
            <person name="Schmutz J."/>
        </authorList>
    </citation>
    <scope>NUCLEOTIDE SEQUENCE [LARGE SCALE GENOMIC DNA]</scope>
    <source>
        <strain evidence="3">cv. TM-1</strain>
    </source>
</reference>
<reference evidence="4" key="2">
    <citation type="submission" date="2025-08" db="UniProtKB">
        <authorList>
            <consortium name="RefSeq"/>
        </authorList>
    </citation>
    <scope>IDENTIFICATION</scope>
</reference>
<dbReference type="InterPro" id="IPR056924">
    <property type="entry name" value="SH3_Tf2-1"/>
</dbReference>
<evidence type="ECO:0000259" key="1">
    <source>
        <dbReference type="Pfam" id="PF17921"/>
    </source>
</evidence>
<evidence type="ECO:0000313" key="3">
    <source>
        <dbReference type="Proteomes" id="UP000818029"/>
    </source>
</evidence>
<dbReference type="PANTHER" id="PTHR45835">
    <property type="entry name" value="YALI0A06105P"/>
    <property type="match status" value="1"/>
</dbReference>
<dbReference type="AlphaFoldDB" id="A0A1U8PLZ4"/>
<name>A0A1U8PLZ4_GOSHI</name>
<dbReference type="Pfam" id="PF17921">
    <property type="entry name" value="Integrase_H2C2"/>
    <property type="match status" value="1"/>
</dbReference>
<evidence type="ECO:0008006" key="5">
    <source>
        <dbReference type="Google" id="ProtNLM"/>
    </source>
</evidence>
<keyword evidence="3" id="KW-1185">Reference proteome</keyword>
<protein>
    <recommendedName>
        <fullName evidence="5">DNA/RNA polymerases superfamily protein</fullName>
    </recommendedName>
</protein>
<evidence type="ECO:0000313" key="4">
    <source>
        <dbReference type="RefSeq" id="XP_016752202.1"/>
    </source>
</evidence>
<feature type="domain" description="Integrase zinc-binding" evidence="1">
    <location>
        <begin position="39"/>
        <end position="94"/>
    </location>
</feature>
<dbReference type="Gene3D" id="1.10.340.70">
    <property type="match status" value="1"/>
</dbReference>
<dbReference type="PaxDb" id="3635-A0A1U8PLZ4"/>
<proteinExistence type="predicted"/>
<accession>A0A1U8PLZ4</accession>
<dbReference type="STRING" id="3635.A0A1U8PLZ4"/>